<evidence type="ECO:0000256" key="1">
    <source>
        <dbReference type="SAM" id="Phobius"/>
    </source>
</evidence>
<name>A0ABU5QB14_9BACT</name>
<keyword evidence="1" id="KW-1133">Transmembrane helix</keyword>
<dbReference type="RefSeq" id="WP_323296957.1">
    <property type="nucleotide sequence ID" value="NZ_JAYFUM010000012.1"/>
</dbReference>
<proteinExistence type="predicted"/>
<dbReference type="Proteomes" id="UP001302949">
    <property type="component" value="Unassembled WGS sequence"/>
</dbReference>
<comment type="caution">
    <text evidence="2">The sequence shown here is derived from an EMBL/GenBank/DDBJ whole genome shotgun (WGS) entry which is preliminary data.</text>
</comment>
<keyword evidence="3" id="KW-1185">Reference proteome</keyword>
<keyword evidence="1" id="KW-0812">Transmembrane</keyword>
<accession>A0ABU5QB14</accession>
<evidence type="ECO:0000313" key="2">
    <source>
        <dbReference type="EMBL" id="MEA5139798.1"/>
    </source>
</evidence>
<reference evidence="2 3" key="1">
    <citation type="submission" date="2023-12" db="EMBL/GenBank/DDBJ databases">
        <title>Novel species of the genus Arcicella isolated from rivers.</title>
        <authorList>
            <person name="Lu H."/>
        </authorList>
    </citation>
    <scope>NUCLEOTIDE SEQUENCE [LARGE SCALE GENOMIC DNA]</scope>
    <source>
        <strain evidence="2 3">KCTC 23307</strain>
    </source>
</reference>
<dbReference type="EMBL" id="JAYFUM010000012">
    <property type="protein sequence ID" value="MEA5139798.1"/>
    <property type="molecule type" value="Genomic_DNA"/>
</dbReference>
<protein>
    <submittedName>
        <fullName evidence="2">Uncharacterized protein</fullName>
    </submittedName>
</protein>
<evidence type="ECO:0000313" key="3">
    <source>
        <dbReference type="Proteomes" id="UP001302949"/>
    </source>
</evidence>
<gene>
    <name evidence="2" type="ORF">VB248_11650</name>
</gene>
<sequence>MSKLNKVSIAIGISGSVLAMLLIYLLEERDRTLINKLSILGTIASLVG</sequence>
<keyword evidence="1" id="KW-0472">Membrane</keyword>
<organism evidence="2 3">
    <name type="scientific">Arcicella rigui</name>
    <dbReference type="NCBI Taxonomy" id="797020"/>
    <lineage>
        <taxon>Bacteria</taxon>
        <taxon>Pseudomonadati</taxon>
        <taxon>Bacteroidota</taxon>
        <taxon>Cytophagia</taxon>
        <taxon>Cytophagales</taxon>
        <taxon>Flectobacillaceae</taxon>
        <taxon>Arcicella</taxon>
    </lineage>
</organism>
<feature type="transmembrane region" description="Helical" evidence="1">
    <location>
        <begin position="6"/>
        <end position="26"/>
    </location>
</feature>